<evidence type="ECO:0000313" key="2">
    <source>
        <dbReference type="Proteomes" id="UP001056120"/>
    </source>
</evidence>
<sequence length="315" mass="35521">MDDAGHRENGRHRVDYYKGVHPQWNVMPQYQVKDQSAMMMNRKIMHIITERDTAIEERDRALSEKKAALEERDMAIQQRDTAIADRNDAIRERDNAIAALRFQETTMNTHLQRGGGSKRGHHNHQHHYHHHSPAQPSYVVDTHITEALPVTAVPAEPVHKSKITKETKPRGGSGGGSSSRSKKQKKVGEDLNRNVTTDGSKAEWDAQELGLMDQISFDESTMPIPICSCTGVARQCYKWGSGGWQSSCCTTTISVYPLPQMPNKRHSRMGGRKMSGTVFTRLISRLASQGHDLSSPVDLKNYWAKHGTNRYITIK</sequence>
<name>A0ACB9DFW0_9ASTR</name>
<comment type="caution">
    <text evidence="1">The sequence shown here is derived from an EMBL/GenBank/DDBJ whole genome shotgun (WGS) entry which is preliminary data.</text>
</comment>
<protein>
    <submittedName>
        <fullName evidence="1">Uncharacterized protein</fullName>
    </submittedName>
</protein>
<reference evidence="2" key="1">
    <citation type="journal article" date="2022" name="Mol. Ecol. Resour.">
        <title>The genomes of chicory, endive, great burdock and yacon provide insights into Asteraceae palaeo-polyploidization history and plant inulin production.</title>
        <authorList>
            <person name="Fan W."/>
            <person name="Wang S."/>
            <person name="Wang H."/>
            <person name="Wang A."/>
            <person name="Jiang F."/>
            <person name="Liu H."/>
            <person name="Zhao H."/>
            <person name="Xu D."/>
            <person name="Zhang Y."/>
        </authorList>
    </citation>
    <scope>NUCLEOTIDE SEQUENCE [LARGE SCALE GENOMIC DNA]</scope>
    <source>
        <strain evidence="2">cv. Yunnan</strain>
    </source>
</reference>
<organism evidence="1 2">
    <name type="scientific">Smallanthus sonchifolius</name>
    <dbReference type="NCBI Taxonomy" id="185202"/>
    <lineage>
        <taxon>Eukaryota</taxon>
        <taxon>Viridiplantae</taxon>
        <taxon>Streptophyta</taxon>
        <taxon>Embryophyta</taxon>
        <taxon>Tracheophyta</taxon>
        <taxon>Spermatophyta</taxon>
        <taxon>Magnoliopsida</taxon>
        <taxon>eudicotyledons</taxon>
        <taxon>Gunneridae</taxon>
        <taxon>Pentapetalae</taxon>
        <taxon>asterids</taxon>
        <taxon>campanulids</taxon>
        <taxon>Asterales</taxon>
        <taxon>Asteraceae</taxon>
        <taxon>Asteroideae</taxon>
        <taxon>Heliantheae alliance</taxon>
        <taxon>Millerieae</taxon>
        <taxon>Smallanthus</taxon>
    </lineage>
</organism>
<reference evidence="1 2" key="2">
    <citation type="journal article" date="2022" name="Mol. Ecol. Resour.">
        <title>The genomes of chicory, endive, great burdock and yacon provide insights into Asteraceae paleo-polyploidization history and plant inulin production.</title>
        <authorList>
            <person name="Fan W."/>
            <person name="Wang S."/>
            <person name="Wang H."/>
            <person name="Wang A."/>
            <person name="Jiang F."/>
            <person name="Liu H."/>
            <person name="Zhao H."/>
            <person name="Xu D."/>
            <person name="Zhang Y."/>
        </authorList>
    </citation>
    <scope>NUCLEOTIDE SEQUENCE [LARGE SCALE GENOMIC DNA]</scope>
    <source>
        <strain evidence="2">cv. Yunnan</strain>
        <tissue evidence="1">Leaves</tissue>
    </source>
</reference>
<accession>A0ACB9DFW0</accession>
<dbReference type="EMBL" id="CM042036">
    <property type="protein sequence ID" value="KAI3745151.1"/>
    <property type="molecule type" value="Genomic_DNA"/>
</dbReference>
<evidence type="ECO:0000313" key="1">
    <source>
        <dbReference type="EMBL" id="KAI3745151.1"/>
    </source>
</evidence>
<gene>
    <name evidence="1" type="ORF">L1987_58256</name>
</gene>
<proteinExistence type="predicted"/>
<dbReference type="Proteomes" id="UP001056120">
    <property type="component" value="Linkage Group LG19"/>
</dbReference>
<keyword evidence="2" id="KW-1185">Reference proteome</keyword>